<comment type="similarity">
    <text evidence="1">Belongs to the KRI1 family.</text>
</comment>
<dbReference type="OrthoDB" id="10252032at2759"/>
<evidence type="ECO:0000256" key="1">
    <source>
        <dbReference type="ARBA" id="ARBA00007473"/>
    </source>
</evidence>
<feature type="domain" description="Kri1-like C-terminal" evidence="3">
    <location>
        <begin position="346"/>
        <end position="422"/>
    </location>
</feature>
<dbReference type="PANTHER" id="PTHR14490:SF5">
    <property type="entry name" value="PROTEIN KRI1 HOMOLOG"/>
    <property type="match status" value="1"/>
</dbReference>
<dbReference type="EMBL" id="LTDL01000014">
    <property type="protein sequence ID" value="OAG31853.1"/>
    <property type="molecule type" value="Genomic_DNA"/>
</dbReference>
<keyword evidence="5" id="KW-1185">Reference proteome</keyword>
<evidence type="ECO:0000256" key="2">
    <source>
        <dbReference type="SAM" id="MobiDB-lite"/>
    </source>
</evidence>
<proteinExistence type="inferred from homology"/>
<dbReference type="AlphaFoldDB" id="A0A177EIR3"/>
<dbReference type="PANTHER" id="PTHR14490">
    <property type="entry name" value="ZINC FINGER, ZZ TYPE"/>
    <property type="match status" value="1"/>
</dbReference>
<dbReference type="Proteomes" id="UP000185944">
    <property type="component" value="Unassembled WGS sequence"/>
</dbReference>
<gene>
    <name evidence="4" type="ORF">NEDG_00328</name>
</gene>
<protein>
    <recommendedName>
        <fullName evidence="3">Kri1-like C-terminal domain-containing protein</fullName>
    </recommendedName>
</protein>
<dbReference type="InterPro" id="IPR018034">
    <property type="entry name" value="Kri1"/>
</dbReference>
<evidence type="ECO:0000313" key="5">
    <source>
        <dbReference type="Proteomes" id="UP000185944"/>
    </source>
</evidence>
<dbReference type="GO" id="GO:0005730">
    <property type="term" value="C:nucleolus"/>
    <property type="evidence" value="ECO:0007669"/>
    <property type="project" value="TreeGrafter"/>
</dbReference>
<name>A0A177EIR3_9MICR</name>
<evidence type="ECO:0000259" key="3">
    <source>
        <dbReference type="Pfam" id="PF12936"/>
    </source>
</evidence>
<accession>A0A177EIR3</accession>
<comment type="caution">
    <text evidence="4">The sequence shown here is derived from an EMBL/GenBank/DDBJ whole genome shotgun (WGS) entry which is preliminary data.</text>
</comment>
<dbReference type="STRING" id="1805483.A0A177EIR3"/>
<reference evidence="4 5" key="1">
    <citation type="submission" date="2016-02" db="EMBL/GenBank/DDBJ databases">
        <title>Discovery of a natural microsporidian pathogen with a broad tissue tropism in Caenorhabditis elegans.</title>
        <authorList>
            <person name="Luallen R.J."/>
            <person name="Reinke A.W."/>
            <person name="Tong L."/>
            <person name="Botts M.R."/>
            <person name="Felix M.-A."/>
            <person name="Troemel E.R."/>
        </authorList>
    </citation>
    <scope>NUCLEOTIDE SEQUENCE [LARGE SCALE GENOMIC DNA]</scope>
    <source>
        <strain evidence="4 5">JUm2807</strain>
    </source>
</reference>
<dbReference type="GO" id="GO:0030686">
    <property type="term" value="C:90S preribosome"/>
    <property type="evidence" value="ECO:0007669"/>
    <property type="project" value="TreeGrafter"/>
</dbReference>
<feature type="region of interest" description="Disordered" evidence="2">
    <location>
        <begin position="405"/>
        <end position="424"/>
    </location>
</feature>
<dbReference type="Pfam" id="PF05178">
    <property type="entry name" value="Kri1"/>
    <property type="match status" value="1"/>
</dbReference>
<feature type="region of interest" description="Disordered" evidence="2">
    <location>
        <begin position="1"/>
        <end position="20"/>
    </location>
</feature>
<sequence length="424" mass="49486">MTSNEEAGSENPFAIDSRMEKKYNARKASEEIKELEEKYQGEWLSETESEECDYQDDPAENRAIKALLEKIRSRDPEIYTSQVYFTAPESKAAKSDQSYRLKDFYRDQVLEQMNKTDKLKQKLEYDQEQNENIEAFITALNEEEPQGSLFTKKATLPEEEEAEQADFLQRYLLEGGWQQAVAKEESLKDFLDEDSEELELIEEFDREGLPAINTNFATAKKPAQIRKRKELRKKIRQDTQAQIKQEELRRLKNLKKQQFAERLALLKKVSGLSNRKLAKINLMDAYSEASFDKLIETLFDDKYFDREETKRPKVKGSSVEAQELQEMDALAEKGEVQSDRKRVKDVKKILTEMKSLGQEYSALGNKGDFEYVQVPTVSLNLSVKDIFSMDDKELKRKYPLKKYAPFQDDAEKRKMTDSLNKHRS</sequence>
<feature type="compositionally biased region" description="Basic and acidic residues" evidence="2">
    <location>
        <begin position="409"/>
        <end position="424"/>
    </location>
</feature>
<organism evidence="4 5">
    <name type="scientific">Nematocida displodere</name>
    <dbReference type="NCBI Taxonomy" id="1805483"/>
    <lineage>
        <taxon>Eukaryota</taxon>
        <taxon>Fungi</taxon>
        <taxon>Fungi incertae sedis</taxon>
        <taxon>Microsporidia</taxon>
        <taxon>Nematocida</taxon>
    </lineage>
</organism>
<dbReference type="GO" id="GO:0000447">
    <property type="term" value="P:endonucleolytic cleavage in ITS1 to separate SSU-rRNA from 5.8S rRNA and LSU-rRNA from tricistronic rRNA transcript (SSU-rRNA, 5.8S rRNA, LSU-rRNA)"/>
    <property type="evidence" value="ECO:0007669"/>
    <property type="project" value="TreeGrafter"/>
</dbReference>
<evidence type="ECO:0000313" key="4">
    <source>
        <dbReference type="EMBL" id="OAG31853.1"/>
    </source>
</evidence>
<dbReference type="InterPro" id="IPR024626">
    <property type="entry name" value="Kri1-like_C"/>
</dbReference>
<dbReference type="VEuPathDB" id="MicrosporidiaDB:NEDG_00328"/>
<dbReference type="Pfam" id="PF12936">
    <property type="entry name" value="Kri1_C"/>
    <property type="match status" value="1"/>
</dbReference>
<dbReference type="GeneID" id="93646678"/>
<dbReference type="RefSeq" id="XP_067545454.1">
    <property type="nucleotide sequence ID" value="XM_067687746.1"/>
</dbReference>